<sequence>MACGLHGRLGEESCIQLLGCGDILVEILRFVPIIVPDHVETLKEAVEVALPNQVIVLRRGEYIVGSNPGQYVIAGKQESGNTILQLMRDVSLCGESGTVLKGMLVIPKQVSCSMSNITITDAGQSCVRVDSGKLYLDNCSLICGHASAVRVEGDGEVAAKRCRLGGEGEIGKAVPEFYELPRTWIDTAGSVQEYGLRKNSCYGVFLRDRGSAELWGCEVSYCSESGIFLRDEGRVSIYGGKIRCCRYVFTSGDGLGKELRCESCLFDGNSHCWYDEDRPSQVHLL</sequence>
<reference evidence="2" key="3">
    <citation type="submission" date="2016-03" db="UniProtKB">
        <authorList>
            <consortium name="EnsemblProtists"/>
        </authorList>
    </citation>
    <scope>IDENTIFICATION</scope>
</reference>
<dbReference type="InterPro" id="IPR011050">
    <property type="entry name" value="Pectin_lyase_fold/virulence"/>
</dbReference>
<dbReference type="GeneID" id="17307474"/>
<evidence type="ECO:0000313" key="3">
    <source>
        <dbReference type="Proteomes" id="UP000011087"/>
    </source>
</evidence>
<evidence type="ECO:0000313" key="2">
    <source>
        <dbReference type="EnsemblProtists" id="EKX50819"/>
    </source>
</evidence>
<dbReference type="KEGG" id="gtt:GUITHDRAFT_151079"/>
<dbReference type="RefSeq" id="XP_005837799.1">
    <property type="nucleotide sequence ID" value="XM_005837742.1"/>
</dbReference>
<dbReference type="AlphaFoldDB" id="L1JRC6"/>
<reference evidence="3" key="2">
    <citation type="submission" date="2012-11" db="EMBL/GenBank/DDBJ databases">
        <authorList>
            <person name="Kuo A."/>
            <person name="Curtis B.A."/>
            <person name="Tanifuji G."/>
            <person name="Burki F."/>
            <person name="Gruber A."/>
            <person name="Irimia M."/>
            <person name="Maruyama S."/>
            <person name="Arias M.C."/>
            <person name="Ball S.G."/>
            <person name="Gile G.H."/>
            <person name="Hirakawa Y."/>
            <person name="Hopkins J.F."/>
            <person name="Rensing S.A."/>
            <person name="Schmutz J."/>
            <person name="Symeonidi A."/>
            <person name="Elias M."/>
            <person name="Eveleigh R.J."/>
            <person name="Herman E.K."/>
            <person name="Klute M.J."/>
            <person name="Nakayama T."/>
            <person name="Obornik M."/>
            <person name="Reyes-Prieto A."/>
            <person name="Armbrust E.V."/>
            <person name="Aves S.J."/>
            <person name="Beiko R.G."/>
            <person name="Coutinho P."/>
            <person name="Dacks J.B."/>
            <person name="Durnford D.G."/>
            <person name="Fast N.M."/>
            <person name="Green B.R."/>
            <person name="Grisdale C."/>
            <person name="Hempe F."/>
            <person name="Henrissat B."/>
            <person name="Hoppner M.P."/>
            <person name="Ishida K.-I."/>
            <person name="Kim E."/>
            <person name="Koreny L."/>
            <person name="Kroth P.G."/>
            <person name="Liu Y."/>
            <person name="Malik S.-B."/>
            <person name="Maier U.G."/>
            <person name="McRose D."/>
            <person name="Mock T."/>
            <person name="Neilson J.A."/>
            <person name="Onodera N.T."/>
            <person name="Poole A.M."/>
            <person name="Pritham E.J."/>
            <person name="Richards T.A."/>
            <person name="Rocap G."/>
            <person name="Roy S.W."/>
            <person name="Sarai C."/>
            <person name="Schaack S."/>
            <person name="Shirato S."/>
            <person name="Slamovits C.H."/>
            <person name="Spencer D.F."/>
            <person name="Suzuki S."/>
            <person name="Worden A.Z."/>
            <person name="Zauner S."/>
            <person name="Barry K."/>
            <person name="Bell C."/>
            <person name="Bharti A.K."/>
            <person name="Crow J.A."/>
            <person name="Grimwood J."/>
            <person name="Kramer R."/>
            <person name="Lindquist E."/>
            <person name="Lucas S."/>
            <person name="Salamov A."/>
            <person name="McFadden G.I."/>
            <person name="Lane C.E."/>
            <person name="Keeling P.J."/>
            <person name="Gray M.W."/>
            <person name="Grigoriev I.V."/>
            <person name="Archibald J.M."/>
        </authorList>
    </citation>
    <scope>NUCLEOTIDE SEQUENCE</scope>
    <source>
        <strain evidence="3">CCMP2712</strain>
    </source>
</reference>
<accession>L1JRC6</accession>
<dbReference type="SUPFAM" id="SSF51126">
    <property type="entry name" value="Pectin lyase-like"/>
    <property type="match status" value="1"/>
</dbReference>
<dbReference type="EMBL" id="JH992977">
    <property type="protein sequence ID" value="EKX50819.1"/>
    <property type="molecule type" value="Genomic_DNA"/>
</dbReference>
<dbReference type="eggNOG" id="ENOG502T122">
    <property type="taxonomic scope" value="Eukaryota"/>
</dbReference>
<dbReference type="Proteomes" id="UP000011087">
    <property type="component" value="Unassembled WGS sequence"/>
</dbReference>
<name>L1JRC6_GUITC</name>
<dbReference type="OMA" id="ALCACEC"/>
<keyword evidence="3" id="KW-1185">Reference proteome</keyword>
<organism evidence="1">
    <name type="scientific">Guillardia theta (strain CCMP2712)</name>
    <name type="common">Cryptophyte</name>
    <dbReference type="NCBI Taxonomy" id="905079"/>
    <lineage>
        <taxon>Eukaryota</taxon>
        <taxon>Cryptophyceae</taxon>
        <taxon>Pyrenomonadales</taxon>
        <taxon>Geminigeraceae</taxon>
        <taxon>Guillardia</taxon>
    </lineage>
</organism>
<gene>
    <name evidence="1" type="ORF">GUITHDRAFT_151079</name>
</gene>
<dbReference type="OrthoDB" id="10445568at2759"/>
<dbReference type="HOGENOM" id="CLU_978087_0_0_1"/>
<evidence type="ECO:0000313" key="1">
    <source>
        <dbReference type="EMBL" id="EKX50819.1"/>
    </source>
</evidence>
<dbReference type="PaxDb" id="55529-EKX50819"/>
<reference evidence="1 3" key="1">
    <citation type="journal article" date="2012" name="Nature">
        <title>Algal genomes reveal evolutionary mosaicism and the fate of nucleomorphs.</title>
        <authorList>
            <consortium name="DOE Joint Genome Institute"/>
            <person name="Curtis B.A."/>
            <person name="Tanifuji G."/>
            <person name="Burki F."/>
            <person name="Gruber A."/>
            <person name="Irimia M."/>
            <person name="Maruyama S."/>
            <person name="Arias M.C."/>
            <person name="Ball S.G."/>
            <person name="Gile G.H."/>
            <person name="Hirakawa Y."/>
            <person name="Hopkins J.F."/>
            <person name="Kuo A."/>
            <person name="Rensing S.A."/>
            <person name="Schmutz J."/>
            <person name="Symeonidi A."/>
            <person name="Elias M."/>
            <person name="Eveleigh R.J."/>
            <person name="Herman E.K."/>
            <person name="Klute M.J."/>
            <person name="Nakayama T."/>
            <person name="Obornik M."/>
            <person name="Reyes-Prieto A."/>
            <person name="Armbrust E.V."/>
            <person name="Aves S.J."/>
            <person name="Beiko R.G."/>
            <person name="Coutinho P."/>
            <person name="Dacks J.B."/>
            <person name="Durnford D.G."/>
            <person name="Fast N.M."/>
            <person name="Green B.R."/>
            <person name="Grisdale C.J."/>
            <person name="Hempel F."/>
            <person name="Henrissat B."/>
            <person name="Hoppner M.P."/>
            <person name="Ishida K."/>
            <person name="Kim E."/>
            <person name="Koreny L."/>
            <person name="Kroth P.G."/>
            <person name="Liu Y."/>
            <person name="Malik S.B."/>
            <person name="Maier U.G."/>
            <person name="McRose D."/>
            <person name="Mock T."/>
            <person name="Neilson J.A."/>
            <person name="Onodera N.T."/>
            <person name="Poole A.M."/>
            <person name="Pritham E.J."/>
            <person name="Richards T.A."/>
            <person name="Rocap G."/>
            <person name="Roy S.W."/>
            <person name="Sarai C."/>
            <person name="Schaack S."/>
            <person name="Shirato S."/>
            <person name="Slamovits C.H."/>
            <person name="Spencer D.F."/>
            <person name="Suzuki S."/>
            <person name="Worden A.Z."/>
            <person name="Zauner S."/>
            <person name="Barry K."/>
            <person name="Bell C."/>
            <person name="Bharti A.K."/>
            <person name="Crow J.A."/>
            <person name="Grimwood J."/>
            <person name="Kramer R."/>
            <person name="Lindquist E."/>
            <person name="Lucas S."/>
            <person name="Salamov A."/>
            <person name="McFadden G.I."/>
            <person name="Lane C.E."/>
            <person name="Keeling P.J."/>
            <person name="Gray M.W."/>
            <person name="Grigoriev I.V."/>
            <person name="Archibald J.M."/>
        </authorList>
    </citation>
    <scope>NUCLEOTIDE SEQUENCE</scope>
    <source>
        <strain evidence="1 3">CCMP2712</strain>
    </source>
</reference>
<evidence type="ECO:0008006" key="4">
    <source>
        <dbReference type="Google" id="ProtNLM"/>
    </source>
</evidence>
<proteinExistence type="predicted"/>
<protein>
    <recommendedName>
        <fullName evidence="4">Right handed beta helix domain-containing protein</fullName>
    </recommendedName>
</protein>
<dbReference type="EnsemblProtists" id="EKX50819">
    <property type="protein sequence ID" value="EKX50819"/>
    <property type="gene ID" value="GUITHDRAFT_151079"/>
</dbReference>